<dbReference type="EMBL" id="JAFNAA010000015">
    <property type="protein sequence ID" value="MBO1109167.1"/>
    <property type="molecule type" value="Genomic_DNA"/>
</dbReference>
<accession>A0A8I2B6J2</accession>
<dbReference type="Pfam" id="PF11333">
    <property type="entry name" value="DUF3135"/>
    <property type="match status" value="1"/>
</dbReference>
<gene>
    <name evidence="2" type="ORF">J2R62_13275</name>
</gene>
<feature type="region of interest" description="Disordered" evidence="1">
    <location>
        <begin position="116"/>
        <end position="139"/>
    </location>
</feature>
<dbReference type="AlphaFoldDB" id="A0A8I2B6J2"/>
<proteinExistence type="predicted"/>
<dbReference type="RefSeq" id="WP_207542417.1">
    <property type="nucleotide sequence ID" value="NZ_JAFNAA010000015.1"/>
</dbReference>
<feature type="compositionally biased region" description="Polar residues" evidence="1">
    <location>
        <begin position="116"/>
        <end position="129"/>
    </location>
</feature>
<evidence type="ECO:0000313" key="2">
    <source>
        <dbReference type="EMBL" id="MBO1109167.1"/>
    </source>
</evidence>
<organism evidence="2 3">
    <name type="scientific">Plesiomonas shigelloides</name>
    <name type="common">Aeromonas shigelloides</name>
    <dbReference type="NCBI Taxonomy" id="703"/>
    <lineage>
        <taxon>Bacteria</taxon>
        <taxon>Pseudomonadati</taxon>
        <taxon>Pseudomonadota</taxon>
        <taxon>Gammaproteobacteria</taxon>
        <taxon>Enterobacterales</taxon>
        <taxon>Enterobacteriaceae</taxon>
        <taxon>Plesiomonas</taxon>
    </lineage>
</organism>
<evidence type="ECO:0000313" key="3">
    <source>
        <dbReference type="Proteomes" id="UP000664658"/>
    </source>
</evidence>
<dbReference type="Proteomes" id="UP000664658">
    <property type="component" value="Unassembled WGS sequence"/>
</dbReference>
<sequence>MTSSATSASPNLPLPSFDELVRLAKEDPQALEKLRHAHAEALINAASPRSQPHLRALQGHIDRCISTGKNPLHTCVLLNRLLMRQLGTLQQVLNRPGEFMGQQAQILPFGRNARNTEATSVGKASTTQTPPSPPNEPAT</sequence>
<reference evidence="2" key="1">
    <citation type="submission" date="2021-03" db="EMBL/GenBank/DDBJ databases">
        <title>Plesiomonas shigelloides zfcc0051, isolated from zebrafish feces.</title>
        <authorList>
            <person name="Vanderhoek Z."/>
            <person name="Gaulke C."/>
        </authorList>
    </citation>
    <scope>NUCLEOTIDE SEQUENCE</scope>
    <source>
        <strain evidence="2">Zfcc0051</strain>
    </source>
</reference>
<evidence type="ECO:0000256" key="1">
    <source>
        <dbReference type="SAM" id="MobiDB-lite"/>
    </source>
</evidence>
<comment type="caution">
    <text evidence="2">The sequence shown here is derived from an EMBL/GenBank/DDBJ whole genome shotgun (WGS) entry which is preliminary data.</text>
</comment>
<feature type="compositionally biased region" description="Pro residues" evidence="1">
    <location>
        <begin position="130"/>
        <end position="139"/>
    </location>
</feature>
<dbReference type="InterPro" id="IPR021482">
    <property type="entry name" value="DUF3135"/>
</dbReference>
<protein>
    <submittedName>
        <fullName evidence="2">DUF3135 domain-containing protein</fullName>
    </submittedName>
</protein>
<name>A0A8I2B6J2_PLESH</name>